<accession>A0A5N5SP22</accession>
<dbReference type="PANTHER" id="PTHR11802:SF201">
    <property type="entry name" value="CARBOXYPEPTIDASE"/>
    <property type="match status" value="1"/>
</dbReference>
<feature type="signal peptide" evidence="5">
    <location>
        <begin position="1"/>
        <end position="19"/>
    </location>
</feature>
<evidence type="ECO:0000313" key="7">
    <source>
        <dbReference type="Proteomes" id="UP000326759"/>
    </source>
</evidence>
<keyword evidence="7" id="KW-1185">Reference proteome</keyword>
<dbReference type="AlphaFoldDB" id="A0A5N5SP22"/>
<evidence type="ECO:0000256" key="5">
    <source>
        <dbReference type="RuleBase" id="RU361156"/>
    </source>
</evidence>
<dbReference type="InterPro" id="IPR001563">
    <property type="entry name" value="Peptidase_S10"/>
</dbReference>
<keyword evidence="2 5" id="KW-0121">Carboxypeptidase</keyword>
<evidence type="ECO:0000256" key="3">
    <source>
        <dbReference type="ARBA" id="ARBA00022670"/>
    </source>
</evidence>
<keyword evidence="3 5" id="KW-0645">Protease</keyword>
<evidence type="ECO:0000256" key="2">
    <source>
        <dbReference type="ARBA" id="ARBA00022645"/>
    </source>
</evidence>
<organism evidence="6 7">
    <name type="scientific">Armadillidium nasatum</name>
    <dbReference type="NCBI Taxonomy" id="96803"/>
    <lineage>
        <taxon>Eukaryota</taxon>
        <taxon>Metazoa</taxon>
        <taxon>Ecdysozoa</taxon>
        <taxon>Arthropoda</taxon>
        <taxon>Crustacea</taxon>
        <taxon>Multicrustacea</taxon>
        <taxon>Malacostraca</taxon>
        <taxon>Eumalacostraca</taxon>
        <taxon>Peracarida</taxon>
        <taxon>Isopoda</taxon>
        <taxon>Oniscidea</taxon>
        <taxon>Crinocheta</taxon>
        <taxon>Armadillidiidae</taxon>
        <taxon>Armadillidium</taxon>
    </lineage>
</organism>
<dbReference type="EMBL" id="SEYY01022586">
    <property type="protein sequence ID" value="KAB7495458.1"/>
    <property type="molecule type" value="Genomic_DNA"/>
</dbReference>
<dbReference type="PROSITE" id="PS00131">
    <property type="entry name" value="CARBOXYPEPT_SER_SER"/>
    <property type="match status" value="1"/>
</dbReference>
<dbReference type="EC" id="3.4.16.-" evidence="5"/>
<dbReference type="GO" id="GO:0004185">
    <property type="term" value="F:serine-type carboxypeptidase activity"/>
    <property type="evidence" value="ECO:0007669"/>
    <property type="project" value="UniProtKB-UniRule"/>
</dbReference>
<dbReference type="InterPro" id="IPR029058">
    <property type="entry name" value="AB_hydrolase_fold"/>
</dbReference>
<dbReference type="PRINTS" id="PR00724">
    <property type="entry name" value="CRBOXYPTASEC"/>
</dbReference>
<dbReference type="Gene3D" id="3.40.50.1820">
    <property type="entry name" value="alpha/beta hydrolase"/>
    <property type="match status" value="1"/>
</dbReference>
<dbReference type="SUPFAM" id="SSF53474">
    <property type="entry name" value="alpha/beta-Hydrolases"/>
    <property type="match status" value="1"/>
</dbReference>
<reference evidence="6 7" key="1">
    <citation type="journal article" date="2019" name="PLoS Biol.">
        <title>Sex chromosomes control vertical transmission of feminizing Wolbachia symbionts in an isopod.</title>
        <authorList>
            <person name="Becking T."/>
            <person name="Chebbi M.A."/>
            <person name="Giraud I."/>
            <person name="Moumen B."/>
            <person name="Laverre T."/>
            <person name="Caubet Y."/>
            <person name="Peccoud J."/>
            <person name="Gilbert C."/>
            <person name="Cordaux R."/>
        </authorList>
    </citation>
    <scope>NUCLEOTIDE SEQUENCE [LARGE SCALE GENOMIC DNA]</scope>
    <source>
        <strain evidence="6">ANa2</strain>
        <tissue evidence="6">Whole body excluding digestive tract and cuticle</tissue>
    </source>
</reference>
<dbReference type="InterPro" id="IPR018202">
    <property type="entry name" value="Ser_caboxypep_ser_AS"/>
</dbReference>
<protein>
    <recommendedName>
        <fullName evidence="5">Carboxypeptidase</fullName>
        <ecNumber evidence="5">3.4.16.-</ecNumber>
    </recommendedName>
</protein>
<keyword evidence="5" id="KW-0732">Signal</keyword>
<evidence type="ECO:0000313" key="6">
    <source>
        <dbReference type="EMBL" id="KAB7495458.1"/>
    </source>
</evidence>
<keyword evidence="4 5" id="KW-0378">Hydrolase</keyword>
<gene>
    <name evidence="6" type="primary">CTSA_0</name>
    <name evidence="6" type="ORF">Anas_09957</name>
</gene>
<dbReference type="Pfam" id="PF00450">
    <property type="entry name" value="Peptidase_S10"/>
    <property type="match status" value="1"/>
</dbReference>
<proteinExistence type="inferred from homology"/>
<comment type="caution">
    <text evidence="6">The sequence shown here is derived from an EMBL/GenBank/DDBJ whole genome shotgun (WGS) entry which is preliminary data.</text>
</comment>
<dbReference type="PANTHER" id="PTHR11802">
    <property type="entry name" value="SERINE PROTEASE FAMILY S10 SERINE CARBOXYPEPTIDASE"/>
    <property type="match status" value="1"/>
</dbReference>
<dbReference type="FunFam" id="3.40.50.1820:FF:000335">
    <property type="entry name" value="Carboxypeptidase"/>
    <property type="match status" value="1"/>
</dbReference>
<sequence>MTLIKYSLFLLLAISSSFAAPEEDLITDLPGLDFPITFNQYSGYLDSTEGRKLHYWFVESKADPVTDPLLLWLNGGPGCSSLMGFITELGPFRVVHDGSNTLEPNIYAWNEQASVIFLESPACVGFSYDENDNCTTSDIDVANINYLALQSWFTKFPEYLANDFYVTGESYGGIYVPTLSEKIVQGQDTYPINFQGYAIGNGLLSYKNNDNSLLFYAYYHTILEQSRWEELVATCCENGLANRDSCDFTGSTDPSCTLLVEEAFFLIYDTGLNEYDLYGYCPNPSTVQGQKTEYNYDLQNLFKKNKGIQSRLQLKSDPPCTDNSYEMADEVSRHYVSDYPATTPQLAFLIENKIRGLIFNGDTDMACNFLGNTWDLLTIGLNETESRRDWRVEGQIAGYVEKVRTTLTSLRFKGSGHMVPQFKPEEALVMITSFLNNEPYPQ</sequence>
<dbReference type="GO" id="GO:0006508">
    <property type="term" value="P:proteolysis"/>
    <property type="evidence" value="ECO:0007669"/>
    <property type="project" value="UniProtKB-KW"/>
</dbReference>
<name>A0A5N5SP22_9CRUS</name>
<dbReference type="OrthoDB" id="1022205at2759"/>
<dbReference type="GO" id="GO:0031647">
    <property type="term" value="P:regulation of protein stability"/>
    <property type="evidence" value="ECO:0007669"/>
    <property type="project" value="UniProtKB-ARBA"/>
</dbReference>
<evidence type="ECO:0000256" key="1">
    <source>
        <dbReference type="ARBA" id="ARBA00009431"/>
    </source>
</evidence>
<evidence type="ECO:0000256" key="4">
    <source>
        <dbReference type="ARBA" id="ARBA00022801"/>
    </source>
</evidence>
<dbReference type="GO" id="GO:1904715">
    <property type="term" value="P:negative regulation of chaperone-mediated autophagy"/>
    <property type="evidence" value="ECO:0007669"/>
    <property type="project" value="UniProtKB-ARBA"/>
</dbReference>
<feature type="chain" id="PRO_5024499999" description="Carboxypeptidase" evidence="5">
    <location>
        <begin position="20"/>
        <end position="442"/>
    </location>
</feature>
<dbReference type="Proteomes" id="UP000326759">
    <property type="component" value="Unassembled WGS sequence"/>
</dbReference>
<comment type="similarity">
    <text evidence="1 5">Belongs to the peptidase S10 family.</text>
</comment>